<organism evidence="1 2">
    <name type="scientific">Streptomyces thermocarboxydovorans</name>
    <dbReference type="NCBI Taxonomy" id="59298"/>
    <lineage>
        <taxon>Bacteria</taxon>
        <taxon>Bacillati</taxon>
        <taxon>Actinomycetota</taxon>
        <taxon>Actinomycetes</taxon>
        <taxon>Kitasatosporales</taxon>
        <taxon>Streptomycetaceae</taxon>
        <taxon>Streptomyces</taxon>
    </lineage>
</organism>
<evidence type="ECO:0000313" key="2">
    <source>
        <dbReference type="Proteomes" id="UP001500724"/>
    </source>
</evidence>
<reference evidence="1 2" key="1">
    <citation type="journal article" date="2019" name="Int. J. Syst. Evol. Microbiol.">
        <title>The Global Catalogue of Microorganisms (GCM) 10K type strain sequencing project: providing services to taxonomists for standard genome sequencing and annotation.</title>
        <authorList>
            <consortium name="The Broad Institute Genomics Platform"/>
            <consortium name="The Broad Institute Genome Sequencing Center for Infectious Disease"/>
            <person name="Wu L."/>
            <person name="Ma J."/>
        </authorList>
    </citation>
    <scope>NUCLEOTIDE SEQUENCE [LARGE SCALE GENOMIC DNA]</scope>
    <source>
        <strain evidence="1 2">JCM 10367</strain>
    </source>
</reference>
<accession>A0ABN1H8L2</accession>
<name>A0ABN1H8L2_9ACTN</name>
<proteinExistence type="predicted"/>
<sequence length="63" mass="7159">MVVLRYWEDRSWSVDTLRPDGLRVVISAFNSGDQHEDATRDAPALSIAELREIAVSSEWDRLG</sequence>
<evidence type="ECO:0000313" key="1">
    <source>
        <dbReference type="EMBL" id="GAA0632743.1"/>
    </source>
</evidence>
<dbReference type="Proteomes" id="UP001500724">
    <property type="component" value="Unassembled WGS sequence"/>
</dbReference>
<comment type="caution">
    <text evidence="1">The sequence shown here is derived from an EMBL/GenBank/DDBJ whole genome shotgun (WGS) entry which is preliminary data.</text>
</comment>
<gene>
    <name evidence="1" type="ORF">GCM10009535_05610</name>
</gene>
<keyword evidence="2" id="KW-1185">Reference proteome</keyword>
<dbReference type="RefSeq" id="WP_343997746.1">
    <property type="nucleotide sequence ID" value="NZ_BAAAGU010000004.1"/>
</dbReference>
<protein>
    <submittedName>
        <fullName evidence="1">Uncharacterized protein</fullName>
    </submittedName>
</protein>
<dbReference type="EMBL" id="BAAAGU010000004">
    <property type="protein sequence ID" value="GAA0632743.1"/>
    <property type="molecule type" value="Genomic_DNA"/>
</dbReference>